<dbReference type="InterPro" id="IPR036390">
    <property type="entry name" value="WH_DNA-bd_sf"/>
</dbReference>
<accession>A0A7C2NDM8</accession>
<name>A0A7C2NDM8_ARCFL</name>
<dbReference type="InterPro" id="IPR000847">
    <property type="entry name" value="LysR_HTH_N"/>
</dbReference>
<evidence type="ECO:0000313" key="2">
    <source>
        <dbReference type="EMBL" id="HET21256.1"/>
    </source>
</evidence>
<dbReference type="SUPFAM" id="SSF46785">
    <property type="entry name" value="Winged helix' DNA-binding domain"/>
    <property type="match status" value="1"/>
</dbReference>
<dbReference type="AlphaFoldDB" id="A0A7C2NDM8"/>
<sequence>MDIKFRLWIEKDEKHVAGKGGVAILKAISEEGSILGASKKLGMSYRYVWGYLRKMEEAAGKVVESEKGGRGGGKTVLTEKGEEIVKLYEFYENLVQKLGNGEFERVMVRNGKVIPEVKDGEYVLIRLD</sequence>
<dbReference type="InterPro" id="IPR051815">
    <property type="entry name" value="Molybdate_resp_trans_reg"/>
</dbReference>
<dbReference type="Pfam" id="PF00126">
    <property type="entry name" value="HTH_1"/>
    <property type="match status" value="1"/>
</dbReference>
<dbReference type="PANTHER" id="PTHR30432:SF1">
    <property type="entry name" value="DNA-BINDING TRANSCRIPTIONAL DUAL REGULATOR MODE"/>
    <property type="match status" value="1"/>
</dbReference>
<evidence type="ECO:0000313" key="3">
    <source>
        <dbReference type="EMBL" id="HFW31693.1"/>
    </source>
</evidence>
<dbReference type="InterPro" id="IPR003725">
    <property type="entry name" value="ModE-bd_N"/>
</dbReference>
<dbReference type="NCBIfam" id="TIGR00637">
    <property type="entry name" value="ModE_repress"/>
    <property type="match status" value="1"/>
</dbReference>
<proteinExistence type="predicted"/>
<dbReference type="EMBL" id="DSCQ01000049">
    <property type="protein sequence ID" value="HET21256.1"/>
    <property type="molecule type" value="Genomic_DNA"/>
</dbReference>
<dbReference type="Gene3D" id="1.10.10.10">
    <property type="entry name" value="Winged helix-like DNA-binding domain superfamily/Winged helix DNA-binding domain"/>
    <property type="match status" value="1"/>
</dbReference>
<protein>
    <submittedName>
        <fullName evidence="2">LysR family transcriptional regulator</fullName>
    </submittedName>
</protein>
<dbReference type="PANTHER" id="PTHR30432">
    <property type="entry name" value="TRANSCRIPTIONAL REGULATOR MODE"/>
    <property type="match status" value="1"/>
</dbReference>
<reference evidence="2" key="1">
    <citation type="journal article" date="2020" name="mSystems">
        <title>Genome- and Community-Level Interaction Insights into Carbon Utilization and Element Cycling Functions of Hydrothermarchaeota in Hydrothermal Sediment.</title>
        <authorList>
            <person name="Zhou Z."/>
            <person name="Liu Y."/>
            <person name="Xu W."/>
            <person name="Pan J."/>
            <person name="Luo Z.H."/>
            <person name="Li M."/>
        </authorList>
    </citation>
    <scope>NUCLEOTIDE SEQUENCE [LARGE SCALE GENOMIC DNA]</scope>
    <source>
        <strain evidence="2">SpSt-12</strain>
        <strain evidence="3">SpSt-87</strain>
    </source>
</reference>
<comment type="caution">
    <text evidence="2">The sequence shown here is derived from an EMBL/GenBank/DDBJ whole genome shotgun (WGS) entry which is preliminary data.</text>
</comment>
<dbReference type="GO" id="GO:0003700">
    <property type="term" value="F:DNA-binding transcription factor activity"/>
    <property type="evidence" value="ECO:0007669"/>
    <property type="project" value="InterPro"/>
</dbReference>
<dbReference type="InterPro" id="IPR036388">
    <property type="entry name" value="WH-like_DNA-bd_sf"/>
</dbReference>
<evidence type="ECO:0000259" key="1">
    <source>
        <dbReference type="Pfam" id="PF00126"/>
    </source>
</evidence>
<organism evidence="2">
    <name type="scientific">Archaeoglobus fulgidus</name>
    <dbReference type="NCBI Taxonomy" id="2234"/>
    <lineage>
        <taxon>Archaea</taxon>
        <taxon>Methanobacteriati</taxon>
        <taxon>Methanobacteriota</taxon>
        <taxon>Archaeoglobi</taxon>
        <taxon>Archaeoglobales</taxon>
        <taxon>Archaeoglobaceae</taxon>
        <taxon>Archaeoglobus</taxon>
    </lineage>
</organism>
<feature type="domain" description="HTH lysR-type" evidence="1">
    <location>
        <begin position="23"/>
        <end position="82"/>
    </location>
</feature>
<gene>
    <name evidence="2" type="ORF">ENN70_04025</name>
    <name evidence="3" type="ORF">ENW66_01880</name>
</gene>
<dbReference type="EMBL" id="DTLB01000008">
    <property type="protein sequence ID" value="HFW31693.1"/>
    <property type="molecule type" value="Genomic_DNA"/>
</dbReference>